<comment type="caution">
    <text evidence="2">The sequence shown here is derived from an EMBL/GenBank/DDBJ whole genome shotgun (WGS) entry which is preliminary data.</text>
</comment>
<feature type="transmembrane region" description="Helical" evidence="1">
    <location>
        <begin position="32"/>
        <end position="53"/>
    </location>
</feature>
<feature type="transmembrane region" description="Helical" evidence="1">
    <location>
        <begin position="7"/>
        <end position="26"/>
    </location>
</feature>
<evidence type="ECO:0000256" key="1">
    <source>
        <dbReference type="SAM" id="Phobius"/>
    </source>
</evidence>
<evidence type="ECO:0000313" key="2">
    <source>
        <dbReference type="EMBL" id="PWI25523.1"/>
    </source>
</evidence>
<feature type="transmembrane region" description="Helical" evidence="1">
    <location>
        <begin position="154"/>
        <end position="173"/>
    </location>
</feature>
<reference evidence="2 3" key="1">
    <citation type="submission" date="2018-05" db="EMBL/GenBank/DDBJ databases">
        <title>Kurthia sibirica genome sequence.</title>
        <authorList>
            <person name="Maclea K.S."/>
            <person name="Goen A.E."/>
        </authorList>
    </citation>
    <scope>NUCLEOTIDE SEQUENCE [LARGE SCALE GENOMIC DNA]</scope>
    <source>
        <strain evidence="2 3">ATCC 49154</strain>
    </source>
</reference>
<gene>
    <name evidence="2" type="ORF">DEX24_07910</name>
</gene>
<keyword evidence="1" id="KW-0812">Transmembrane</keyword>
<name>A0A2U3ALU9_9BACL</name>
<dbReference type="Proteomes" id="UP000245938">
    <property type="component" value="Unassembled WGS sequence"/>
</dbReference>
<accession>A0A2U3ALU9</accession>
<organism evidence="2 3">
    <name type="scientific">Kurthia sibirica</name>
    <dbReference type="NCBI Taxonomy" id="202750"/>
    <lineage>
        <taxon>Bacteria</taxon>
        <taxon>Bacillati</taxon>
        <taxon>Bacillota</taxon>
        <taxon>Bacilli</taxon>
        <taxon>Bacillales</taxon>
        <taxon>Caryophanaceae</taxon>
        <taxon>Kurthia</taxon>
    </lineage>
</organism>
<evidence type="ECO:0000313" key="3">
    <source>
        <dbReference type="Proteomes" id="UP000245938"/>
    </source>
</evidence>
<keyword evidence="1" id="KW-0472">Membrane</keyword>
<keyword evidence="1" id="KW-1133">Transmembrane helix</keyword>
<dbReference type="EMBL" id="QFVR01000008">
    <property type="protein sequence ID" value="PWI25523.1"/>
    <property type="molecule type" value="Genomic_DNA"/>
</dbReference>
<proteinExistence type="predicted"/>
<feature type="transmembrane region" description="Helical" evidence="1">
    <location>
        <begin position="125"/>
        <end position="142"/>
    </location>
</feature>
<feature type="transmembrane region" description="Helical" evidence="1">
    <location>
        <begin position="60"/>
        <end position="82"/>
    </location>
</feature>
<keyword evidence="3" id="KW-1185">Reference proteome</keyword>
<dbReference type="RefSeq" id="WP_109305882.1">
    <property type="nucleotide sequence ID" value="NZ_BJUF01000017.1"/>
</dbReference>
<dbReference type="AlphaFoldDB" id="A0A2U3ALU9"/>
<sequence>MAKNANRWLYIILLVAVLSSFAVIIFDLAPKKYWWLVLVTINLAASVSTVYFVKSFGVKVGLSLTLIIAVLGYVFCSSARLLPFVRENDLFSHYYYFTIACLWVVVMALSKALTQNMSIAFRTMFTFLMILFIEYCMMPVMALFEHYKRGHTEYLFYAIQLSGYLVITGFTMIF</sequence>
<protein>
    <submittedName>
        <fullName evidence="2">Uncharacterized protein</fullName>
    </submittedName>
</protein>
<feature type="transmembrane region" description="Helical" evidence="1">
    <location>
        <begin position="94"/>
        <end position="113"/>
    </location>
</feature>